<evidence type="ECO:0000313" key="1">
    <source>
        <dbReference type="EMBL" id="VAW86692.1"/>
    </source>
</evidence>
<organism evidence="1">
    <name type="scientific">hydrothermal vent metagenome</name>
    <dbReference type="NCBI Taxonomy" id="652676"/>
    <lineage>
        <taxon>unclassified sequences</taxon>
        <taxon>metagenomes</taxon>
        <taxon>ecological metagenomes</taxon>
    </lineage>
</organism>
<gene>
    <name evidence="1" type="ORF">MNBD_GAMMA18-358</name>
</gene>
<reference evidence="1" key="1">
    <citation type="submission" date="2018-06" db="EMBL/GenBank/DDBJ databases">
        <authorList>
            <person name="Zhirakovskaya E."/>
        </authorList>
    </citation>
    <scope>NUCLEOTIDE SEQUENCE</scope>
</reference>
<sequence>MSSKNWLNISLLAILALLLTITFWPGEEPAPAKATTVAGPLDSASINTITVTRRGHPGIVLHKKDQQWWLQQPALPAKAHLISELLALLESESLIKYPLNEIEAGPIGLENPFLCIEYNQQRACFGARNPLNQLRYLQFGDQIHMIYDTLSHQLSGEAHDYVSLKLLPDDAQITALTLEDDLMLKKSDGIWHLTPPPENYSADQTQQLINNWQQTQALVVAPYQPTDSEATLQLALEKQGTIAFELISSDPELILARPELGIQYHLSEGSLSRLTRLPALEIESE</sequence>
<accession>A0A3B0ZGY1</accession>
<protein>
    <recommendedName>
        <fullName evidence="2">DUF4340 domain-containing protein</fullName>
    </recommendedName>
</protein>
<dbReference type="AlphaFoldDB" id="A0A3B0ZGY1"/>
<proteinExistence type="predicted"/>
<evidence type="ECO:0008006" key="2">
    <source>
        <dbReference type="Google" id="ProtNLM"/>
    </source>
</evidence>
<dbReference type="EMBL" id="UOFP01000152">
    <property type="protein sequence ID" value="VAW86692.1"/>
    <property type="molecule type" value="Genomic_DNA"/>
</dbReference>
<name>A0A3B0ZGY1_9ZZZZ</name>